<dbReference type="Proteomes" id="UP001232019">
    <property type="component" value="Chromosome"/>
</dbReference>
<organism evidence="1">
    <name type="scientific">Marivirga arenosa</name>
    <dbReference type="NCBI Taxonomy" id="3059076"/>
    <lineage>
        <taxon>Bacteria</taxon>
        <taxon>Pseudomonadati</taxon>
        <taxon>Bacteroidota</taxon>
        <taxon>Cytophagia</taxon>
        <taxon>Cytophagales</taxon>
        <taxon>Marivirgaceae</taxon>
        <taxon>Marivirga</taxon>
    </lineage>
</organism>
<dbReference type="EMBL" id="CP129968">
    <property type="protein sequence ID" value="WKK82445.2"/>
    <property type="molecule type" value="Genomic_DNA"/>
</dbReference>
<gene>
    <name evidence="1" type="ORF">QYS47_10540</name>
</gene>
<sequence length="80" mass="9569">MTKIFTHDDLIRYVYEETEPEENRQIKLALNEDMELLDQYHELLWLKKQMDGGMMNPSEKTINTILEYSKAVNLHPVKED</sequence>
<protein>
    <submittedName>
        <fullName evidence="1">Uncharacterized protein</fullName>
    </submittedName>
</protein>
<name>A0AA49GHA2_9BACT</name>
<reference evidence="1" key="1">
    <citation type="submission" date="2023-08" db="EMBL/GenBank/DDBJ databases">
        <title>Comparative genomics and taxonomic characterization of three novel marine species of genus Marivirga.</title>
        <authorList>
            <person name="Muhammad N."/>
            <person name="Kim S.-G."/>
        </authorList>
    </citation>
    <scope>NUCLEOTIDE SEQUENCE</scope>
    <source>
        <strain evidence="1">BKB1-2</strain>
    </source>
</reference>
<proteinExistence type="predicted"/>
<accession>A0AA49GHA2</accession>
<evidence type="ECO:0000313" key="1">
    <source>
        <dbReference type="EMBL" id="WKK82445.2"/>
    </source>
</evidence>
<dbReference type="KEGG" id="marp:QYS47_10540"/>
<dbReference type="RefSeq" id="WP_322347668.1">
    <property type="nucleotide sequence ID" value="NZ_CP129968.2"/>
</dbReference>
<dbReference type="AlphaFoldDB" id="A0AA49GHA2"/>